<evidence type="ECO:0000313" key="3">
    <source>
        <dbReference type="EMBL" id="MFB2896380.1"/>
    </source>
</evidence>
<sequence>MDFTKEKTNIAKGLAICLMFSHHLYAFPKRLLHGNYYIPMIPFFNAEYHLGIFGSICVSMFLFLSGYGMFLGYNSYLKSPILYTWKKLKELYLTYWLYFLIFVPIGLIFFKDVTLWKSNEIRYSTEWRTLVENFLGWSTTYNQEWWFVRMFVLLLIFLCPLYLVLSKQNLVLLSLLSLSIFIYSLILNVSYHSPLGFMFLQISFTTGIVCAKVKFFSSRFVQYFDDNLKEFGVFFGIVVCFLLQINFGRKIEFLLMPLFIYFVIRAISALHLSKLLAYIGVYSFPLWLVHSFFCYYYFQDIIYFPRWSPLIFVSLMGVSLLSVLSIEYLRSRLKIFI</sequence>
<keyword evidence="3" id="KW-0808">Transferase</keyword>
<dbReference type="Pfam" id="PF01757">
    <property type="entry name" value="Acyl_transf_3"/>
    <property type="match status" value="1"/>
</dbReference>
<evidence type="ECO:0000256" key="1">
    <source>
        <dbReference type="SAM" id="Phobius"/>
    </source>
</evidence>
<feature type="transmembrane region" description="Helical" evidence="1">
    <location>
        <begin position="228"/>
        <end position="247"/>
    </location>
</feature>
<feature type="transmembrane region" description="Helical" evidence="1">
    <location>
        <begin position="310"/>
        <end position="329"/>
    </location>
</feature>
<accession>A0ABV4XXB0</accession>
<feature type="transmembrane region" description="Helical" evidence="1">
    <location>
        <begin position="170"/>
        <end position="191"/>
    </location>
</feature>
<reference evidence="3 4" key="1">
    <citation type="submission" date="2024-09" db="EMBL/GenBank/DDBJ databases">
        <title>Floridaenema gen nov. (Aerosakkonemataceae, Aerosakkonematales ord. nov., Cyanobacteria) from benthic tropical and subtropical fresh waters, with the description of four new species.</title>
        <authorList>
            <person name="Moretto J.A."/>
            <person name="Berthold D.E."/>
            <person name="Lefler F.W."/>
            <person name="Huang I.-S."/>
            <person name="Laughinghouse H. IV."/>
        </authorList>
    </citation>
    <scope>NUCLEOTIDE SEQUENCE [LARGE SCALE GENOMIC DNA]</scope>
    <source>
        <strain evidence="3 4">BLCC-F50</strain>
    </source>
</reference>
<keyword evidence="4" id="KW-1185">Reference proteome</keyword>
<name>A0ABV4XXB0_9CYAN</name>
<comment type="caution">
    <text evidence="3">The sequence shown here is derived from an EMBL/GenBank/DDBJ whole genome shotgun (WGS) entry which is preliminary data.</text>
</comment>
<feature type="transmembrane region" description="Helical" evidence="1">
    <location>
        <begin position="91"/>
        <end position="110"/>
    </location>
</feature>
<evidence type="ECO:0000259" key="2">
    <source>
        <dbReference type="Pfam" id="PF01757"/>
    </source>
</evidence>
<dbReference type="GO" id="GO:0016746">
    <property type="term" value="F:acyltransferase activity"/>
    <property type="evidence" value="ECO:0007669"/>
    <property type="project" value="UniProtKB-KW"/>
</dbReference>
<dbReference type="Proteomes" id="UP001576784">
    <property type="component" value="Unassembled WGS sequence"/>
</dbReference>
<feature type="transmembrane region" description="Helical" evidence="1">
    <location>
        <begin position="253"/>
        <end position="272"/>
    </location>
</feature>
<feature type="transmembrane region" description="Helical" evidence="1">
    <location>
        <begin position="279"/>
        <end position="298"/>
    </location>
</feature>
<dbReference type="InterPro" id="IPR002656">
    <property type="entry name" value="Acyl_transf_3_dom"/>
</dbReference>
<dbReference type="RefSeq" id="WP_413266009.1">
    <property type="nucleotide sequence ID" value="NZ_JBHFNR010000198.1"/>
</dbReference>
<gene>
    <name evidence="3" type="ORF">ACE1CI_26010</name>
</gene>
<keyword evidence="3" id="KW-0012">Acyltransferase</keyword>
<feature type="domain" description="Acyltransferase 3" evidence="2">
    <location>
        <begin position="9"/>
        <end position="325"/>
    </location>
</feature>
<evidence type="ECO:0000313" key="4">
    <source>
        <dbReference type="Proteomes" id="UP001576784"/>
    </source>
</evidence>
<keyword evidence="1" id="KW-0812">Transmembrane</keyword>
<feature type="transmembrane region" description="Helical" evidence="1">
    <location>
        <begin position="146"/>
        <end position="165"/>
    </location>
</feature>
<feature type="transmembrane region" description="Helical" evidence="1">
    <location>
        <begin position="50"/>
        <end position="70"/>
    </location>
</feature>
<protein>
    <submittedName>
        <fullName evidence="3">Acyltransferase family protein</fullName>
    </submittedName>
</protein>
<proteinExistence type="predicted"/>
<organism evidence="3 4">
    <name type="scientific">Floridaenema flaviceps BLCC-F50</name>
    <dbReference type="NCBI Taxonomy" id="3153642"/>
    <lineage>
        <taxon>Bacteria</taxon>
        <taxon>Bacillati</taxon>
        <taxon>Cyanobacteriota</taxon>
        <taxon>Cyanophyceae</taxon>
        <taxon>Oscillatoriophycideae</taxon>
        <taxon>Aerosakkonematales</taxon>
        <taxon>Aerosakkonemataceae</taxon>
        <taxon>Floridanema</taxon>
        <taxon>Floridanema flaviceps</taxon>
    </lineage>
</organism>
<feature type="transmembrane region" description="Helical" evidence="1">
    <location>
        <begin position="197"/>
        <end position="216"/>
    </location>
</feature>
<dbReference type="EMBL" id="JBHFNR010000198">
    <property type="protein sequence ID" value="MFB2896380.1"/>
    <property type="molecule type" value="Genomic_DNA"/>
</dbReference>
<keyword evidence="1" id="KW-0472">Membrane</keyword>
<keyword evidence="1" id="KW-1133">Transmembrane helix</keyword>